<dbReference type="PRINTS" id="PR00040">
    <property type="entry name" value="HTHMERR"/>
</dbReference>
<proteinExistence type="predicted"/>
<accession>A0A511UZS9</accession>
<dbReference type="CDD" id="cd01106">
    <property type="entry name" value="HTH_TipAL-Mta"/>
    <property type="match status" value="1"/>
</dbReference>
<organism evidence="6 7">
    <name type="scientific">Cerasibacillus quisquiliarum</name>
    <dbReference type="NCBI Taxonomy" id="227865"/>
    <lineage>
        <taxon>Bacteria</taxon>
        <taxon>Bacillati</taxon>
        <taxon>Bacillota</taxon>
        <taxon>Bacilli</taxon>
        <taxon>Bacillales</taxon>
        <taxon>Bacillaceae</taxon>
        <taxon>Cerasibacillus</taxon>
    </lineage>
</organism>
<evidence type="ECO:0000313" key="6">
    <source>
        <dbReference type="EMBL" id="GEN32157.1"/>
    </source>
</evidence>
<dbReference type="Pfam" id="PF13411">
    <property type="entry name" value="MerR_1"/>
    <property type="match status" value="1"/>
</dbReference>
<evidence type="ECO:0000256" key="1">
    <source>
        <dbReference type="ARBA" id="ARBA00023015"/>
    </source>
</evidence>
<evidence type="ECO:0000256" key="4">
    <source>
        <dbReference type="ARBA" id="ARBA00023163"/>
    </source>
</evidence>
<dbReference type="GO" id="GO:0003700">
    <property type="term" value="F:DNA-binding transcription factor activity"/>
    <property type="evidence" value="ECO:0007669"/>
    <property type="project" value="InterPro"/>
</dbReference>
<dbReference type="InterPro" id="IPR000551">
    <property type="entry name" value="MerR-type_HTH_dom"/>
</dbReference>
<sequence length="253" mass="29625">MEYTVSQLAELSGVSGRTLRYYDQIGLLKPAKVNESGYRIYSEEEVDLLQQILFFRELNISLREIKDIIHQPDFNQIDALRRHYDHLLKKRSRLDQIIATVERTIASKERDVPMKDNEKFSGFKKQLIDENEQKYGKEIREKYGDATVDASHAKMINMSQEDYRNWTKLGEEIMVLLPKARQTNDPASEIALELARKHKDWLMYTWSNYSKEAHANLADMYVADERFAAYYNQYVAGGAGFLRDAIKHFLEVK</sequence>
<dbReference type="OrthoDB" id="9814833at2"/>
<evidence type="ECO:0000256" key="3">
    <source>
        <dbReference type="ARBA" id="ARBA00023159"/>
    </source>
</evidence>
<dbReference type="PROSITE" id="PS00552">
    <property type="entry name" value="HTH_MERR_1"/>
    <property type="match status" value="1"/>
</dbReference>
<gene>
    <name evidence="6" type="ORF">CQU01_23950</name>
</gene>
<evidence type="ECO:0000256" key="2">
    <source>
        <dbReference type="ARBA" id="ARBA00023125"/>
    </source>
</evidence>
<dbReference type="AlphaFoldDB" id="A0A511UZS9"/>
<name>A0A511UZS9_9BACI</name>
<feature type="domain" description="HTH merR-type" evidence="5">
    <location>
        <begin position="1"/>
        <end position="71"/>
    </location>
</feature>
<evidence type="ECO:0000313" key="7">
    <source>
        <dbReference type="Proteomes" id="UP000321491"/>
    </source>
</evidence>
<dbReference type="GO" id="GO:0003677">
    <property type="term" value="F:DNA binding"/>
    <property type="evidence" value="ECO:0007669"/>
    <property type="project" value="UniProtKB-KW"/>
</dbReference>
<dbReference type="InterPro" id="IPR012925">
    <property type="entry name" value="TipAS_dom"/>
</dbReference>
<comment type="caution">
    <text evidence="6">The sequence shown here is derived from an EMBL/GenBank/DDBJ whole genome shotgun (WGS) entry which is preliminary data.</text>
</comment>
<keyword evidence="7" id="KW-1185">Reference proteome</keyword>
<keyword evidence="3" id="KW-0010">Activator</keyword>
<dbReference type="Gene3D" id="1.10.1660.10">
    <property type="match status" value="1"/>
</dbReference>
<evidence type="ECO:0000259" key="5">
    <source>
        <dbReference type="PROSITE" id="PS50937"/>
    </source>
</evidence>
<dbReference type="RefSeq" id="WP_146938520.1">
    <property type="nucleotide sequence ID" value="NZ_BJXW01000031.1"/>
</dbReference>
<dbReference type="PANTHER" id="PTHR30204:SF90">
    <property type="entry name" value="HTH-TYPE TRANSCRIPTIONAL ACTIVATOR MTA"/>
    <property type="match status" value="1"/>
</dbReference>
<keyword evidence="1" id="KW-0805">Transcription regulation</keyword>
<dbReference type="Gene3D" id="1.10.490.50">
    <property type="entry name" value="Antibiotic binding domain of TipA-like multidrug resistance regulators"/>
    <property type="match status" value="1"/>
</dbReference>
<dbReference type="SUPFAM" id="SSF46955">
    <property type="entry name" value="Putative DNA-binding domain"/>
    <property type="match status" value="1"/>
</dbReference>
<dbReference type="Pfam" id="PF07739">
    <property type="entry name" value="TipAS"/>
    <property type="match status" value="1"/>
</dbReference>
<dbReference type="PANTHER" id="PTHR30204">
    <property type="entry name" value="REDOX-CYCLING DRUG-SENSING TRANSCRIPTIONAL ACTIVATOR SOXR"/>
    <property type="match status" value="1"/>
</dbReference>
<keyword evidence="2" id="KW-0238">DNA-binding</keyword>
<dbReference type="InterPro" id="IPR009061">
    <property type="entry name" value="DNA-bd_dom_put_sf"/>
</dbReference>
<reference evidence="6 7" key="1">
    <citation type="submission" date="2019-07" db="EMBL/GenBank/DDBJ databases">
        <title>Whole genome shotgun sequence of Cerasibacillus quisquiliarum NBRC 102429.</title>
        <authorList>
            <person name="Hosoyama A."/>
            <person name="Uohara A."/>
            <person name="Ohji S."/>
            <person name="Ichikawa N."/>
        </authorList>
    </citation>
    <scope>NUCLEOTIDE SEQUENCE [LARGE SCALE GENOMIC DNA]</scope>
    <source>
        <strain evidence="6 7">NBRC 102429</strain>
    </source>
</reference>
<dbReference type="EMBL" id="BJXW01000031">
    <property type="protein sequence ID" value="GEN32157.1"/>
    <property type="molecule type" value="Genomic_DNA"/>
</dbReference>
<dbReference type="PROSITE" id="PS50937">
    <property type="entry name" value="HTH_MERR_2"/>
    <property type="match status" value="1"/>
</dbReference>
<protein>
    <submittedName>
        <fullName evidence="6">MerR family transcriptional regulator</fullName>
    </submittedName>
</protein>
<keyword evidence="4" id="KW-0804">Transcription</keyword>
<dbReference type="InterPro" id="IPR036244">
    <property type="entry name" value="TipA-like_antibiotic-bd"/>
</dbReference>
<dbReference type="InterPro" id="IPR047057">
    <property type="entry name" value="MerR_fam"/>
</dbReference>
<dbReference type="SUPFAM" id="SSF89082">
    <property type="entry name" value="Antibiotic binding domain of TipA-like multidrug resistance regulators"/>
    <property type="match status" value="1"/>
</dbReference>
<dbReference type="Proteomes" id="UP000321491">
    <property type="component" value="Unassembled WGS sequence"/>
</dbReference>
<dbReference type="SMART" id="SM00422">
    <property type="entry name" value="HTH_MERR"/>
    <property type="match status" value="1"/>
</dbReference>